<evidence type="ECO:0000256" key="1">
    <source>
        <dbReference type="ARBA" id="ARBA00004308"/>
    </source>
</evidence>
<keyword evidence="2" id="KW-0519">Myristate</keyword>
<dbReference type="GO" id="GO:0045121">
    <property type="term" value="C:membrane raft"/>
    <property type="evidence" value="ECO:0007669"/>
    <property type="project" value="InterPro"/>
</dbReference>
<dbReference type="OrthoDB" id="5299893at2759"/>
<evidence type="ECO:0000256" key="4">
    <source>
        <dbReference type="ARBA" id="ARBA00023139"/>
    </source>
</evidence>
<evidence type="ECO:0000313" key="8">
    <source>
        <dbReference type="Proteomes" id="UP000011761"/>
    </source>
</evidence>
<dbReference type="OMA" id="CAQTSDK"/>
<accession>M2NJ83</accession>
<dbReference type="GO" id="GO:0043410">
    <property type="term" value="P:positive regulation of MAPK cascade"/>
    <property type="evidence" value="ECO:0007669"/>
    <property type="project" value="InterPro"/>
</dbReference>
<reference evidence="7 8" key="1">
    <citation type="journal article" date="2012" name="PLoS Pathog.">
        <title>Diverse lifestyles and strategies of plant pathogenesis encoded in the genomes of eighteen Dothideomycetes fungi.</title>
        <authorList>
            <person name="Ohm R.A."/>
            <person name="Feau N."/>
            <person name="Henrissat B."/>
            <person name="Schoch C.L."/>
            <person name="Horwitz B.A."/>
            <person name="Barry K.W."/>
            <person name="Condon B.J."/>
            <person name="Copeland A.C."/>
            <person name="Dhillon B."/>
            <person name="Glaser F."/>
            <person name="Hesse C.N."/>
            <person name="Kosti I."/>
            <person name="LaButti K."/>
            <person name="Lindquist E.A."/>
            <person name="Lucas S."/>
            <person name="Salamov A.A."/>
            <person name="Bradshaw R.E."/>
            <person name="Ciuffetti L."/>
            <person name="Hamelin R.C."/>
            <person name="Kema G.H.J."/>
            <person name="Lawrence C."/>
            <person name="Scott J.A."/>
            <person name="Spatafora J.W."/>
            <person name="Turgeon B.G."/>
            <person name="de Wit P.J.G.M."/>
            <person name="Zhong S."/>
            <person name="Goodwin S.B."/>
            <person name="Grigoriev I.V."/>
        </authorList>
    </citation>
    <scope>NUCLEOTIDE SEQUENCE [LARGE SCALE GENOMIC DNA]</scope>
    <source>
        <strain evidence="7 8">UAMH 10762</strain>
    </source>
</reference>
<dbReference type="Proteomes" id="UP000011761">
    <property type="component" value="Unassembled WGS sequence"/>
</dbReference>
<dbReference type="GO" id="GO:0071230">
    <property type="term" value="P:cellular response to amino acid stimulus"/>
    <property type="evidence" value="ECO:0007669"/>
    <property type="project" value="InterPro"/>
</dbReference>
<dbReference type="GO" id="GO:0001919">
    <property type="term" value="P:regulation of receptor recycling"/>
    <property type="evidence" value="ECO:0007669"/>
    <property type="project" value="InterPro"/>
</dbReference>
<feature type="compositionally biased region" description="Polar residues" evidence="6">
    <location>
        <begin position="119"/>
        <end position="128"/>
    </location>
</feature>
<evidence type="ECO:0000256" key="6">
    <source>
        <dbReference type="SAM" id="MobiDB-lite"/>
    </source>
</evidence>
<evidence type="ECO:0000313" key="7">
    <source>
        <dbReference type="EMBL" id="EMC99454.1"/>
    </source>
</evidence>
<keyword evidence="3" id="KW-0472">Membrane</keyword>
<dbReference type="InterPro" id="IPR028209">
    <property type="entry name" value="LAMTOR1/MEH1"/>
</dbReference>
<dbReference type="GeneID" id="19108541"/>
<name>M2NJ83_BAUPA</name>
<dbReference type="GO" id="GO:0031902">
    <property type="term" value="C:late endosome membrane"/>
    <property type="evidence" value="ECO:0007669"/>
    <property type="project" value="InterPro"/>
</dbReference>
<keyword evidence="4" id="KW-0564">Palmitate</keyword>
<dbReference type="EMBL" id="KB445551">
    <property type="protein sequence ID" value="EMC99454.1"/>
    <property type="molecule type" value="Genomic_DNA"/>
</dbReference>
<protein>
    <submittedName>
        <fullName evidence="7">Uncharacterized protein</fullName>
    </submittedName>
</protein>
<feature type="region of interest" description="Disordered" evidence="6">
    <location>
        <begin position="79"/>
        <end position="154"/>
    </location>
</feature>
<dbReference type="eggNOG" id="ENOG502SGDI">
    <property type="taxonomic scope" value="Eukaryota"/>
</dbReference>
<dbReference type="RefSeq" id="XP_007673172.1">
    <property type="nucleotide sequence ID" value="XM_007674982.1"/>
</dbReference>
<dbReference type="HOGENOM" id="CLU_1540355_0_0_1"/>
<dbReference type="AlphaFoldDB" id="M2NJ83"/>
<evidence type="ECO:0000256" key="3">
    <source>
        <dbReference type="ARBA" id="ARBA00023136"/>
    </source>
</evidence>
<dbReference type="GO" id="GO:0016197">
    <property type="term" value="P:endosomal transport"/>
    <property type="evidence" value="ECO:0007669"/>
    <property type="project" value="InterPro"/>
</dbReference>
<comment type="subcellular location">
    <subcellularLocation>
        <location evidence="1">Endomembrane system</location>
    </subcellularLocation>
</comment>
<dbReference type="GO" id="GO:0032008">
    <property type="term" value="P:positive regulation of TOR signaling"/>
    <property type="evidence" value="ECO:0007669"/>
    <property type="project" value="InterPro"/>
</dbReference>
<feature type="region of interest" description="Disordered" evidence="6">
    <location>
        <begin position="12"/>
        <end position="50"/>
    </location>
</feature>
<sequence length="154" mass="16929">MGICASCLGLNRRSSHEVDESDPLLDHAQQNQYGGVGGEEFAEPDEEELRRQREAFDRITAEAASNMIDISQADAADLRRQLAATTHGRRHSAKHEDNSPTEADQDGAAVGEEDEETAWLQSVQSANLASEEDVKRLQSGPRVVDMSQLRTALR</sequence>
<keyword evidence="8" id="KW-1185">Reference proteome</keyword>
<dbReference type="Pfam" id="PF15454">
    <property type="entry name" value="LAMTOR"/>
    <property type="match status" value="1"/>
</dbReference>
<organism evidence="7 8">
    <name type="scientific">Baudoinia panamericana (strain UAMH 10762)</name>
    <name type="common">Angels' share fungus</name>
    <name type="synonym">Baudoinia compniacensis (strain UAMH 10762)</name>
    <dbReference type="NCBI Taxonomy" id="717646"/>
    <lineage>
        <taxon>Eukaryota</taxon>
        <taxon>Fungi</taxon>
        <taxon>Dikarya</taxon>
        <taxon>Ascomycota</taxon>
        <taxon>Pezizomycotina</taxon>
        <taxon>Dothideomycetes</taxon>
        <taxon>Dothideomycetidae</taxon>
        <taxon>Mycosphaerellales</taxon>
        <taxon>Teratosphaeriaceae</taxon>
        <taxon>Baudoinia</taxon>
    </lineage>
</organism>
<dbReference type="SMART" id="SM01262">
    <property type="entry name" value="LAMTOR"/>
    <property type="match status" value="1"/>
</dbReference>
<evidence type="ECO:0000256" key="2">
    <source>
        <dbReference type="ARBA" id="ARBA00022707"/>
    </source>
</evidence>
<proteinExistence type="predicted"/>
<dbReference type="KEGG" id="bcom:BAUCODRAFT_144876"/>
<gene>
    <name evidence="7" type="ORF">BAUCODRAFT_144876</name>
</gene>
<keyword evidence="5" id="KW-0449">Lipoprotein</keyword>
<evidence type="ECO:0000256" key="5">
    <source>
        <dbReference type="ARBA" id="ARBA00023288"/>
    </source>
</evidence>
<dbReference type="GO" id="GO:0071986">
    <property type="term" value="C:Ragulator complex"/>
    <property type="evidence" value="ECO:0007669"/>
    <property type="project" value="InterPro"/>
</dbReference>